<evidence type="ECO:0000313" key="3">
    <source>
        <dbReference type="Proteomes" id="UP000032180"/>
    </source>
</evidence>
<keyword evidence="3" id="KW-1185">Reference proteome</keyword>
<sequence length="101" mass="10792">MPPPPPEEERRTPSLAESREWTERFLRHLGMEGELPASLERPDAYSALVRGILSSASVVASSQGLPRVSCTLTVSPASIVSPPVSSDPSPAESFPLPTRSP</sequence>
<evidence type="ECO:0000313" key="2">
    <source>
        <dbReference type="EnsemblPlants" id="LPERR07G11390.1"/>
    </source>
</evidence>
<protein>
    <submittedName>
        <fullName evidence="2">Uncharacterized protein</fullName>
    </submittedName>
</protein>
<evidence type="ECO:0000256" key="1">
    <source>
        <dbReference type="SAM" id="MobiDB-lite"/>
    </source>
</evidence>
<proteinExistence type="predicted"/>
<dbReference type="AlphaFoldDB" id="A0A0D9WYL2"/>
<reference evidence="3" key="2">
    <citation type="submission" date="2013-12" db="EMBL/GenBank/DDBJ databases">
        <authorList>
            <person name="Yu Y."/>
            <person name="Lee S."/>
            <person name="de Baynast K."/>
            <person name="Wissotski M."/>
            <person name="Liu L."/>
            <person name="Talag J."/>
            <person name="Goicoechea J."/>
            <person name="Angelova A."/>
            <person name="Jetty R."/>
            <person name="Kudrna D."/>
            <person name="Golser W."/>
            <person name="Rivera L."/>
            <person name="Zhang J."/>
            <person name="Wing R."/>
        </authorList>
    </citation>
    <scope>NUCLEOTIDE SEQUENCE</scope>
</reference>
<name>A0A0D9WYL2_9ORYZ</name>
<dbReference type="Proteomes" id="UP000032180">
    <property type="component" value="Chromosome 7"/>
</dbReference>
<organism evidence="2 3">
    <name type="scientific">Leersia perrieri</name>
    <dbReference type="NCBI Taxonomy" id="77586"/>
    <lineage>
        <taxon>Eukaryota</taxon>
        <taxon>Viridiplantae</taxon>
        <taxon>Streptophyta</taxon>
        <taxon>Embryophyta</taxon>
        <taxon>Tracheophyta</taxon>
        <taxon>Spermatophyta</taxon>
        <taxon>Magnoliopsida</taxon>
        <taxon>Liliopsida</taxon>
        <taxon>Poales</taxon>
        <taxon>Poaceae</taxon>
        <taxon>BOP clade</taxon>
        <taxon>Oryzoideae</taxon>
        <taxon>Oryzeae</taxon>
        <taxon>Oryzinae</taxon>
        <taxon>Leersia</taxon>
    </lineage>
</organism>
<dbReference type="EnsemblPlants" id="LPERR07G11390.1">
    <property type="protein sequence ID" value="LPERR07G11390.1"/>
    <property type="gene ID" value="LPERR07G11390"/>
</dbReference>
<feature type="compositionally biased region" description="Low complexity" evidence="1">
    <location>
        <begin position="77"/>
        <end position="93"/>
    </location>
</feature>
<reference evidence="2" key="3">
    <citation type="submission" date="2015-04" db="UniProtKB">
        <authorList>
            <consortium name="EnsemblPlants"/>
        </authorList>
    </citation>
    <scope>IDENTIFICATION</scope>
</reference>
<dbReference type="STRING" id="77586.A0A0D9WYL2"/>
<accession>A0A0D9WYL2</accession>
<dbReference type="HOGENOM" id="CLU_2337276_0_0_1"/>
<dbReference type="Gramene" id="LPERR07G11390.1">
    <property type="protein sequence ID" value="LPERR07G11390.1"/>
    <property type="gene ID" value="LPERR07G11390"/>
</dbReference>
<reference evidence="2 3" key="1">
    <citation type="submission" date="2012-08" db="EMBL/GenBank/DDBJ databases">
        <title>Oryza genome evolution.</title>
        <authorList>
            <person name="Wing R.A."/>
        </authorList>
    </citation>
    <scope>NUCLEOTIDE SEQUENCE</scope>
</reference>
<feature type="region of interest" description="Disordered" evidence="1">
    <location>
        <begin position="77"/>
        <end position="101"/>
    </location>
</feature>